<dbReference type="PANTHER" id="PTHR35890:SF3">
    <property type="entry name" value="ECOTIN"/>
    <property type="match status" value="1"/>
</dbReference>
<dbReference type="PROSITE" id="PS51257">
    <property type="entry name" value="PROKAR_LIPOPROTEIN"/>
    <property type="match status" value="1"/>
</dbReference>
<dbReference type="GO" id="GO:0004867">
    <property type="term" value="F:serine-type endopeptidase inhibitor activity"/>
    <property type="evidence" value="ECO:0007669"/>
    <property type="project" value="InterPro"/>
</dbReference>
<dbReference type="SUPFAM" id="SSF49772">
    <property type="entry name" value="Ecotin, trypsin inhibitor"/>
    <property type="match status" value="1"/>
</dbReference>
<dbReference type="OrthoDB" id="997196at2"/>
<name>A0A5C4SLL7_9FLAO</name>
<dbReference type="Proteomes" id="UP000308713">
    <property type="component" value="Unassembled WGS sequence"/>
</dbReference>
<dbReference type="Pfam" id="PF03974">
    <property type="entry name" value="Ecotin"/>
    <property type="match status" value="1"/>
</dbReference>
<dbReference type="Gene3D" id="2.60.40.550">
    <property type="entry name" value="Ecotin"/>
    <property type="match status" value="1"/>
</dbReference>
<dbReference type="AlphaFoldDB" id="A0A5C4SLL7"/>
<dbReference type="InterPro" id="IPR036198">
    <property type="entry name" value="Ecotin_sf"/>
</dbReference>
<evidence type="ECO:0000313" key="3">
    <source>
        <dbReference type="Proteomes" id="UP000308713"/>
    </source>
</evidence>
<dbReference type="RefSeq" id="WP_139696515.1">
    <property type="nucleotide sequence ID" value="NZ_CP074074.1"/>
</dbReference>
<sequence>MKYKIMFFAAIMAVTVSCKSQKNMGSNTQQNNPPASHDLSMYPKETNALKRHIISLPKKTDESNYKVELYVGKIMEIDCNKSTLVGEFTEETVFGWGYTFFNFKTDDHIMSTKKACPEGTNHDAFVSALGKLVRYNSKLPIVIYTPEGYEVRYKIWSRSDTEMVAEHR</sequence>
<evidence type="ECO:0000256" key="1">
    <source>
        <dbReference type="ARBA" id="ARBA00010558"/>
    </source>
</evidence>
<organism evidence="2 3">
    <name type="scientific">Allotamlana fucoidanivorans</name>
    <dbReference type="NCBI Taxonomy" id="2583814"/>
    <lineage>
        <taxon>Bacteria</taxon>
        <taxon>Pseudomonadati</taxon>
        <taxon>Bacteroidota</taxon>
        <taxon>Flavobacteriia</taxon>
        <taxon>Flavobacteriales</taxon>
        <taxon>Flavobacteriaceae</taxon>
        <taxon>Allotamlana</taxon>
    </lineage>
</organism>
<reference evidence="2 3" key="1">
    <citation type="submission" date="2019-05" db="EMBL/GenBank/DDBJ databases">
        <title>Tamlana fucoidanivorans sp. nov., isolated from the surface of algae collected from Fujian province in China.</title>
        <authorList>
            <person name="Li J."/>
        </authorList>
    </citation>
    <scope>NUCLEOTIDE SEQUENCE [LARGE SCALE GENOMIC DNA]</scope>
    <source>
        <strain evidence="2 3">CW2-9</strain>
    </source>
</reference>
<comment type="caution">
    <text evidence="2">The sequence shown here is derived from an EMBL/GenBank/DDBJ whole genome shotgun (WGS) entry which is preliminary data.</text>
</comment>
<evidence type="ECO:0000313" key="2">
    <source>
        <dbReference type="EMBL" id="TNJ44572.1"/>
    </source>
</evidence>
<keyword evidence="3" id="KW-1185">Reference proteome</keyword>
<dbReference type="NCBIfam" id="NF002987">
    <property type="entry name" value="PRK03719.1"/>
    <property type="match status" value="1"/>
</dbReference>
<accession>A0A5C4SLL7</accession>
<proteinExistence type="inferred from homology"/>
<dbReference type="EMBL" id="VDCS01000007">
    <property type="protein sequence ID" value="TNJ44572.1"/>
    <property type="molecule type" value="Genomic_DNA"/>
</dbReference>
<dbReference type="InterPro" id="IPR005658">
    <property type="entry name" value="Prot_inh_ecotin"/>
</dbReference>
<comment type="similarity">
    <text evidence="1">Belongs to the protease inhibitor I11 (ecotin) family.</text>
</comment>
<gene>
    <name evidence="2" type="primary">eco</name>
    <name evidence="2" type="ORF">FGF67_07960</name>
</gene>
<protein>
    <submittedName>
        <fullName evidence="2">Serine protease inhibitor ecotin</fullName>
    </submittedName>
</protein>
<dbReference type="PIRSF" id="PIRSF006865">
    <property type="entry name" value="Prot_inh_ecotin"/>
    <property type="match status" value="1"/>
</dbReference>
<dbReference type="PANTHER" id="PTHR35890">
    <property type="match status" value="1"/>
</dbReference>